<proteinExistence type="predicted"/>
<sequence length="77" mass="9104">MTERTNTDKLRMIVEYNEQELHEHGELSDLVTFESNIQEISNPFLSECLRFSVNPFEYYGEDLMEAFIERAAHKGFL</sequence>
<dbReference type="Proteomes" id="UP000287756">
    <property type="component" value="Plasmid pLDW-31"/>
</dbReference>
<protein>
    <submittedName>
        <fullName evidence="1">Uncharacterized protein</fullName>
    </submittedName>
</protein>
<keyword evidence="1" id="KW-0614">Plasmid</keyword>
<accession>A0A410MJD1</accession>
<reference evidence="1 2" key="1">
    <citation type="submission" date="2018-01" db="EMBL/GenBank/DDBJ databases">
        <title>The whole genome sequencing and assembly of Halobacillus litoralis ERB031 strain.</title>
        <authorList>
            <person name="Lee S.-J."/>
            <person name="Park M.-K."/>
            <person name="Kim J.-Y."/>
            <person name="Lee Y.-J."/>
            <person name="Yi H."/>
            <person name="Bahn Y.-S."/>
            <person name="Kim J.F."/>
            <person name="Lee D.-W."/>
        </authorList>
    </citation>
    <scope>NUCLEOTIDE SEQUENCE [LARGE SCALE GENOMIC DNA]</scope>
    <source>
        <strain evidence="1 2">ERB 031</strain>
        <plasmid evidence="2">pldw-31</plasmid>
    </source>
</reference>
<evidence type="ECO:0000313" key="1">
    <source>
        <dbReference type="EMBL" id="QAS54837.1"/>
    </source>
</evidence>
<name>A0A410MJD1_9BACI</name>
<gene>
    <name evidence="1" type="ORF">HLI_21535</name>
</gene>
<dbReference type="KEGG" id="hli:HLI_21535"/>
<dbReference type="RefSeq" id="WP_128527065.1">
    <property type="nucleotide sequence ID" value="NZ_CP026119.1"/>
</dbReference>
<dbReference type="AlphaFoldDB" id="A0A410MJD1"/>
<evidence type="ECO:0000313" key="2">
    <source>
        <dbReference type="Proteomes" id="UP000287756"/>
    </source>
</evidence>
<dbReference type="EMBL" id="CP026119">
    <property type="protein sequence ID" value="QAS54837.1"/>
    <property type="molecule type" value="Genomic_DNA"/>
</dbReference>
<geneLocation type="plasmid" evidence="2">
    <name>pldw-31</name>
</geneLocation>
<organism evidence="1 2">
    <name type="scientific">Halobacillus litoralis</name>
    <dbReference type="NCBI Taxonomy" id="45668"/>
    <lineage>
        <taxon>Bacteria</taxon>
        <taxon>Bacillati</taxon>
        <taxon>Bacillota</taxon>
        <taxon>Bacilli</taxon>
        <taxon>Bacillales</taxon>
        <taxon>Bacillaceae</taxon>
        <taxon>Halobacillus</taxon>
    </lineage>
</organism>